<evidence type="ECO:0000313" key="2">
    <source>
        <dbReference type="EMBL" id="KAK5934561.1"/>
    </source>
</evidence>
<name>A0AAN8E3Q7_CHAGU</name>
<feature type="compositionally biased region" description="Polar residues" evidence="1">
    <location>
        <begin position="61"/>
        <end position="73"/>
    </location>
</feature>
<feature type="region of interest" description="Disordered" evidence="1">
    <location>
        <begin position="61"/>
        <end position="83"/>
    </location>
</feature>
<protein>
    <submittedName>
        <fullName evidence="2">Uncharacterized protein</fullName>
    </submittedName>
</protein>
<gene>
    <name evidence="2" type="ORF">CgunFtcFv8_014951</name>
</gene>
<accession>A0AAN8E3Q7</accession>
<evidence type="ECO:0000313" key="3">
    <source>
        <dbReference type="Proteomes" id="UP001331515"/>
    </source>
</evidence>
<dbReference type="EMBL" id="JAURVH010001514">
    <property type="protein sequence ID" value="KAK5934561.1"/>
    <property type="molecule type" value="Genomic_DNA"/>
</dbReference>
<reference evidence="2 3" key="1">
    <citation type="journal article" date="2023" name="Mol. Biol. Evol.">
        <title>Genomics of Secondarily Temperate Adaptation in the Only Non-Antarctic Icefish.</title>
        <authorList>
            <person name="Rivera-Colon A.G."/>
            <person name="Rayamajhi N."/>
            <person name="Minhas B.F."/>
            <person name="Madrigal G."/>
            <person name="Bilyk K.T."/>
            <person name="Yoon V."/>
            <person name="Hune M."/>
            <person name="Gregory S."/>
            <person name="Cheng C.H.C."/>
            <person name="Catchen J.M."/>
        </authorList>
    </citation>
    <scope>NUCLEOTIDE SEQUENCE [LARGE SCALE GENOMIC DNA]</scope>
    <source>
        <tissue evidence="2">White muscle</tissue>
    </source>
</reference>
<evidence type="ECO:0000256" key="1">
    <source>
        <dbReference type="SAM" id="MobiDB-lite"/>
    </source>
</evidence>
<organism evidence="2 3">
    <name type="scientific">Champsocephalus gunnari</name>
    <name type="common">Mackerel icefish</name>
    <dbReference type="NCBI Taxonomy" id="52237"/>
    <lineage>
        <taxon>Eukaryota</taxon>
        <taxon>Metazoa</taxon>
        <taxon>Chordata</taxon>
        <taxon>Craniata</taxon>
        <taxon>Vertebrata</taxon>
        <taxon>Euteleostomi</taxon>
        <taxon>Actinopterygii</taxon>
        <taxon>Neopterygii</taxon>
        <taxon>Teleostei</taxon>
        <taxon>Neoteleostei</taxon>
        <taxon>Acanthomorphata</taxon>
        <taxon>Eupercaria</taxon>
        <taxon>Perciformes</taxon>
        <taxon>Notothenioidei</taxon>
        <taxon>Channichthyidae</taxon>
        <taxon>Champsocephalus</taxon>
    </lineage>
</organism>
<sequence>MTDGGKLPQSALYSVCTLWLTAESEPSKHKQKKVSVTDKGNQEEEDYGGKWDRVLVRLMSSSPMTAVDSNGAKSRQETKEATG</sequence>
<feature type="region of interest" description="Disordered" evidence="1">
    <location>
        <begin position="24"/>
        <end position="49"/>
    </location>
</feature>
<comment type="caution">
    <text evidence="2">The sequence shown here is derived from an EMBL/GenBank/DDBJ whole genome shotgun (WGS) entry which is preliminary data.</text>
</comment>
<proteinExistence type="predicted"/>
<keyword evidence="3" id="KW-1185">Reference proteome</keyword>
<feature type="compositionally biased region" description="Basic and acidic residues" evidence="1">
    <location>
        <begin position="74"/>
        <end position="83"/>
    </location>
</feature>
<dbReference type="AlphaFoldDB" id="A0AAN8E3Q7"/>
<dbReference type="Proteomes" id="UP001331515">
    <property type="component" value="Unassembled WGS sequence"/>
</dbReference>